<gene>
    <name evidence="3" type="ORF">HNP46_003434</name>
</gene>
<evidence type="ECO:0000313" key="3">
    <source>
        <dbReference type="EMBL" id="MBB4864563.1"/>
    </source>
</evidence>
<name>A0A7W7P173_PSENT</name>
<reference evidence="3 4" key="1">
    <citation type="submission" date="2020-08" db="EMBL/GenBank/DDBJ databases">
        <title>Functional genomics of gut bacteria from endangered species of beetles.</title>
        <authorList>
            <person name="Carlos-Shanley C."/>
        </authorList>
    </citation>
    <scope>NUCLEOTIDE SEQUENCE [LARGE SCALE GENOMIC DNA]</scope>
    <source>
        <strain evidence="3 4">S00179</strain>
    </source>
</reference>
<dbReference type="Gene3D" id="2.40.160.100">
    <property type="match status" value="1"/>
</dbReference>
<proteinExistence type="predicted"/>
<evidence type="ECO:0000313" key="4">
    <source>
        <dbReference type="Proteomes" id="UP000566995"/>
    </source>
</evidence>
<dbReference type="Proteomes" id="UP000566995">
    <property type="component" value="Unassembled WGS sequence"/>
</dbReference>
<sequence length="512" mass="56948">MKRIDPMTNPPFALVEGIKPRALATAVRRARLFPAMFGVGLSLAGTLFGSLAHAAEEPPKNFGIDIKVTAESEDDRDLGTAHGGDLNGLGLDVRPWAFGQWGDWSAYTMGQAVTATDTIQTDTLQEDNASANGDDNSDDGRERDDSYLALREFWVDYAGLTQYPGEHLRFGRQRLRDDSGQWQDTNIEALNWTFDTTLLRAHAGVAQRFSEYRTDLTELAPEDKDRTHVFGDISTQWAPNHWVGLRLHHADDSGHLKDPGEEIDSLDKTYTGDLTWVGIEATGDAYNYRSQMPLNYWASATWLTGNRDRLTSTTIDNERIATGKQSGDVNAYGVDLGLRWNIDEQWKTGIGYARGSGGGHNGEDQFQQTGLESNRSNFTGTRSRVHRFGEAFRGELSNLQDATLFGSWQLREDYDASLVYHKFWRVDGDSDIGNSGITAPMVNDSKDVGQEVDLVVTKYFKQGLLPASMSQAIDEPSALIRFRGGVFKPGDAYGSHVDSTMHHAFVDVIWRF</sequence>
<protein>
    <submittedName>
        <fullName evidence="3">Alginate production protein</fullName>
    </submittedName>
</protein>
<dbReference type="AlphaFoldDB" id="A0A7W7P173"/>
<feature type="domain" description="Alginate export" evidence="2">
    <location>
        <begin position="60"/>
        <end position="507"/>
    </location>
</feature>
<organism evidence="3 4">
    <name type="scientific">Pseudomonas nitroreducens</name>
    <dbReference type="NCBI Taxonomy" id="46680"/>
    <lineage>
        <taxon>Bacteria</taxon>
        <taxon>Pseudomonadati</taxon>
        <taxon>Pseudomonadota</taxon>
        <taxon>Gammaproteobacteria</taxon>
        <taxon>Pseudomonadales</taxon>
        <taxon>Pseudomonadaceae</taxon>
        <taxon>Pseudomonas</taxon>
    </lineage>
</organism>
<dbReference type="EMBL" id="JACHLI010000013">
    <property type="protein sequence ID" value="MBB4864563.1"/>
    <property type="molecule type" value="Genomic_DNA"/>
</dbReference>
<evidence type="ECO:0000256" key="1">
    <source>
        <dbReference type="SAM" id="MobiDB-lite"/>
    </source>
</evidence>
<feature type="region of interest" description="Disordered" evidence="1">
    <location>
        <begin position="122"/>
        <end position="142"/>
    </location>
</feature>
<comment type="caution">
    <text evidence="3">The sequence shown here is derived from an EMBL/GenBank/DDBJ whole genome shotgun (WGS) entry which is preliminary data.</text>
</comment>
<dbReference type="InterPro" id="IPR025388">
    <property type="entry name" value="Alginate_export_dom"/>
</dbReference>
<dbReference type="Pfam" id="PF13372">
    <property type="entry name" value="Alginate_exp"/>
    <property type="match status" value="1"/>
</dbReference>
<accession>A0A7W7P173</accession>
<evidence type="ECO:0000259" key="2">
    <source>
        <dbReference type="Pfam" id="PF13372"/>
    </source>
</evidence>
<dbReference type="InterPro" id="IPR053728">
    <property type="entry name" value="Alginate_Permeability_Chnl"/>
</dbReference>